<dbReference type="AlphaFoldDB" id="A0A4R5Y6Q9"/>
<comment type="caution">
    <text evidence="2">The sequence shown here is derived from an EMBL/GenBank/DDBJ whole genome shotgun (WGS) entry which is preliminary data.</text>
</comment>
<accession>A0A4R5Y6Q9</accession>
<evidence type="ECO:0000313" key="2">
    <source>
        <dbReference type="EMBL" id="TDL38802.1"/>
    </source>
</evidence>
<sequence>MTINSPDSLPDDEAQEGASGTEGKGAPGQNDGGIPRGGDGVGIAADADPNTFEPEEDPDSTEEPGS</sequence>
<protein>
    <submittedName>
        <fullName evidence="2">Uncharacterized protein</fullName>
    </submittedName>
</protein>
<gene>
    <name evidence="2" type="ORF">E2R57_07645</name>
</gene>
<dbReference type="RefSeq" id="WP_133347854.1">
    <property type="nucleotide sequence ID" value="NZ_SMZQ01000003.1"/>
</dbReference>
<dbReference type="Proteomes" id="UP000294621">
    <property type="component" value="Unassembled WGS sequence"/>
</dbReference>
<proteinExistence type="predicted"/>
<dbReference type="EMBL" id="SMZQ01000003">
    <property type="protein sequence ID" value="TDL38802.1"/>
    <property type="molecule type" value="Genomic_DNA"/>
</dbReference>
<reference evidence="2 3" key="1">
    <citation type="submission" date="2019-03" db="EMBL/GenBank/DDBJ databases">
        <title>Genome Sequencing and Assembly of Various Microbes Isolated from Partially Reclaimed Soil and Acid Mine Drainage (AMD) Site.</title>
        <authorList>
            <person name="Steinbock B."/>
            <person name="Bechtold R."/>
            <person name="Sevigny J.L."/>
            <person name="Thomas D."/>
            <person name="Cuthill L.R."/>
            <person name="Aveiro Johannsen E.J."/>
            <person name="Thomas K."/>
            <person name="Ghosh A."/>
        </authorList>
    </citation>
    <scope>NUCLEOTIDE SEQUENCE [LARGE SCALE GENOMIC DNA]</scope>
    <source>
        <strain evidence="2 3">S-A1</strain>
    </source>
</reference>
<evidence type="ECO:0000256" key="1">
    <source>
        <dbReference type="SAM" id="MobiDB-lite"/>
    </source>
</evidence>
<feature type="compositionally biased region" description="Gly residues" evidence="1">
    <location>
        <begin position="20"/>
        <end position="41"/>
    </location>
</feature>
<feature type="compositionally biased region" description="Acidic residues" evidence="1">
    <location>
        <begin position="53"/>
        <end position="66"/>
    </location>
</feature>
<name>A0A4R5Y6Q9_9MICC</name>
<feature type="region of interest" description="Disordered" evidence="1">
    <location>
        <begin position="1"/>
        <end position="66"/>
    </location>
</feature>
<dbReference type="STRING" id="683150.G205_03756"/>
<evidence type="ECO:0000313" key="3">
    <source>
        <dbReference type="Proteomes" id="UP000294621"/>
    </source>
</evidence>
<organism evidence="2 3">
    <name type="scientific">Arthrobacter nitrophenolicus</name>
    <dbReference type="NCBI Taxonomy" id="683150"/>
    <lineage>
        <taxon>Bacteria</taxon>
        <taxon>Bacillati</taxon>
        <taxon>Actinomycetota</taxon>
        <taxon>Actinomycetes</taxon>
        <taxon>Micrococcales</taxon>
        <taxon>Micrococcaceae</taxon>
        <taxon>Arthrobacter</taxon>
    </lineage>
</organism>